<dbReference type="Pfam" id="PF24377">
    <property type="entry name" value="DUF7533"/>
    <property type="match status" value="1"/>
</dbReference>
<keyword evidence="1" id="KW-0812">Transmembrane</keyword>
<organism evidence="2 3">
    <name type="scientific">Natronomonas salsuginis</name>
    <dbReference type="NCBI Taxonomy" id="2217661"/>
    <lineage>
        <taxon>Archaea</taxon>
        <taxon>Methanobacteriati</taxon>
        <taxon>Methanobacteriota</taxon>
        <taxon>Stenosarchaea group</taxon>
        <taxon>Halobacteria</taxon>
        <taxon>Halobacteriales</taxon>
        <taxon>Natronomonadaceae</taxon>
        <taxon>Natronomonas</taxon>
    </lineage>
</organism>
<proteinExistence type="predicted"/>
<sequence length="81" mass="8455">MKLLDTITLFGTVVLAAPIGLLGVEFLVEGRLVAGAGFLFVALALVVGGYLKPSVNGIVADTVADIVTEDSDARDEETYKD</sequence>
<dbReference type="RefSeq" id="WP_137275172.1">
    <property type="nucleotide sequence ID" value="NZ_QKNX01000001.1"/>
</dbReference>
<evidence type="ECO:0000313" key="2">
    <source>
        <dbReference type="EMBL" id="TKR27872.1"/>
    </source>
</evidence>
<accession>A0A4U5JET7</accession>
<dbReference type="EMBL" id="QKNX01000001">
    <property type="protein sequence ID" value="TKR27872.1"/>
    <property type="molecule type" value="Genomic_DNA"/>
</dbReference>
<dbReference type="OrthoDB" id="238439at2157"/>
<dbReference type="AlphaFoldDB" id="A0A4U5JET7"/>
<keyword evidence="1" id="KW-1133">Transmembrane helix</keyword>
<comment type="caution">
    <text evidence="2">The sequence shown here is derived from an EMBL/GenBank/DDBJ whole genome shotgun (WGS) entry which is preliminary data.</text>
</comment>
<reference evidence="2 3" key="1">
    <citation type="submission" date="2019-04" db="EMBL/GenBank/DDBJ databases">
        <title>Natronomonas sp. F20-122 a newhaloarchaeon isolated from a saline saltern of Isla Bacuta, Huelva, Spain.</title>
        <authorList>
            <person name="Duran-Viseras A."/>
            <person name="Sanchez-Porro C."/>
            <person name="Ventosa A."/>
        </authorList>
    </citation>
    <scope>NUCLEOTIDE SEQUENCE [LARGE SCALE GENOMIC DNA]</scope>
    <source>
        <strain evidence="2 3">F20-122</strain>
    </source>
</reference>
<keyword evidence="1" id="KW-0472">Membrane</keyword>
<dbReference type="Proteomes" id="UP000308037">
    <property type="component" value="Unassembled WGS sequence"/>
</dbReference>
<gene>
    <name evidence="2" type="ORF">DM868_01930</name>
</gene>
<keyword evidence="3" id="KW-1185">Reference proteome</keyword>
<feature type="transmembrane region" description="Helical" evidence="1">
    <location>
        <begin position="32"/>
        <end position="51"/>
    </location>
</feature>
<dbReference type="InterPro" id="IPR055955">
    <property type="entry name" value="DUF7533"/>
</dbReference>
<protein>
    <submittedName>
        <fullName evidence="2">Uncharacterized protein</fullName>
    </submittedName>
</protein>
<name>A0A4U5JET7_9EURY</name>
<evidence type="ECO:0000256" key="1">
    <source>
        <dbReference type="SAM" id="Phobius"/>
    </source>
</evidence>
<evidence type="ECO:0000313" key="3">
    <source>
        <dbReference type="Proteomes" id="UP000308037"/>
    </source>
</evidence>